<feature type="chain" id="PRO_5032908275" evidence="2">
    <location>
        <begin position="23"/>
        <end position="633"/>
    </location>
</feature>
<accession>A0A816YPI1</accession>
<organism evidence="3 4">
    <name type="scientific">Rotaria magnacalcarata</name>
    <dbReference type="NCBI Taxonomy" id="392030"/>
    <lineage>
        <taxon>Eukaryota</taxon>
        <taxon>Metazoa</taxon>
        <taxon>Spiralia</taxon>
        <taxon>Gnathifera</taxon>
        <taxon>Rotifera</taxon>
        <taxon>Eurotatoria</taxon>
        <taxon>Bdelloidea</taxon>
        <taxon>Philodinida</taxon>
        <taxon>Philodinidae</taxon>
        <taxon>Rotaria</taxon>
    </lineage>
</organism>
<feature type="compositionally biased region" description="Polar residues" evidence="1">
    <location>
        <begin position="486"/>
        <end position="502"/>
    </location>
</feature>
<feature type="non-terminal residue" evidence="3">
    <location>
        <position position="1"/>
    </location>
</feature>
<evidence type="ECO:0000256" key="1">
    <source>
        <dbReference type="SAM" id="MobiDB-lite"/>
    </source>
</evidence>
<reference evidence="3" key="1">
    <citation type="submission" date="2021-02" db="EMBL/GenBank/DDBJ databases">
        <authorList>
            <person name="Nowell W R."/>
        </authorList>
    </citation>
    <scope>NUCLEOTIDE SEQUENCE</scope>
</reference>
<feature type="signal peptide" evidence="2">
    <location>
        <begin position="1"/>
        <end position="22"/>
    </location>
</feature>
<evidence type="ECO:0000313" key="4">
    <source>
        <dbReference type="Proteomes" id="UP000663856"/>
    </source>
</evidence>
<keyword evidence="2" id="KW-0732">Signal</keyword>
<feature type="compositionally biased region" description="Low complexity" evidence="1">
    <location>
        <begin position="543"/>
        <end position="583"/>
    </location>
</feature>
<feature type="compositionally biased region" description="Polar residues" evidence="1">
    <location>
        <begin position="351"/>
        <end position="363"/>
    </location>
</feature>
<gene>
    <name evidence="3" type="ORF">WKI299_LOCUS32861</name>
</gene>
<feature type="compositionally biased region" description="Polar residues" evidence="1">
    <location>
        <begin position="428"/>
        <end position="452"/>
    </location>
</feature>
<proteinExistence type="predicted"/>
<dbReference type="AlphaFoldDB" id="A0A816YPI1"/>
<dbReference type="EMBL" id="CAJNRF010015234">
    <property type="protein sequence ID" value="CAF2169391.1"/>
    <property type="molecule type" value="Genomic_DNA"/>
</dbReference>
<sequence>MLRTRLYVAILVLIFAVHSSQAANCTSASFEQPVTAALLASSLINGTQYASSTTDQLTSMFSNDLGENAAGINYAVQQTGDQVTFSYTITFACNDTIATTLSNGKQQTTQVKSKLNKTTVENCVSAGLTDRSNQISLKAEQVKAGLTDTTIDYNMGGQNYFEWTIQTTTSSYLNASTASSFKNANDFPNALANSFRTALSSIYHNKISNVTFISLATPNAQYVLKFRLYFVDPITPNSLRTQIIANIQTANYQALRNYFPSIAKTARIPTSSSISAPKPVNLKSTKTVSLQLQNNANSAVSTTRDSKIGASTTPTNNKPNSQSTNKQSGSGNARSGVGAQGLGALLGGKPTTKSSKPDNSVNHSGERRKPGPKSDSGETKRQRASGIVGSGVGVGETNKKTSASRKATTVVGLLSTAGLTTKFDKPNTSKNNLSAGDKLATTTHSGGTTKQSGPLIAGSGVGTTVLGGKLSASSKATTVVGRLSTAGLTTKSGKPDTSTNNFGEDGKVHSITHAGDTKKQSGSGVPAVVTGRRSSESWESDDAGSSSGEGFIESCESDDSGISSGEGFSESWESDDSGSSSGEESSESWQYDDSGSSSGEESSESWQYDDYGSSSAYMISWILMVVQIDVLDE</sequence>
<name>A0A816YPI1_9BILA</name>
<evidence type="ECO:0000256" key="2">
    <source>
        <dbReference type="SAM" id="SignalP"/>
    </source>
</evidence>
<dbReference type="Proteomes" id="UP000663856">
    <property type="component" value="Unassembled WGS sequence"/>
</dbReference>
<evidence type="ECO:0000313" key="3">
    <source>
        <dbReference type="EMBL" id="CAF2169391.1"/>
    </source>
</evidence>
<comment type="caution">
    <text evidence="3">The sequence shown here is derived from an EMBL/GenBank/DDBJ whole genome shotgun (WGS) entry which is preliminary data.</text>
</comment>
<feature type="region of interest" description="Disordered" evidence="1">
    <location>
        <begin position="483"/>
        <end position="609"/>
    </location>
</feature>
<feature type="region of interest" description="Disordered" evidence="1">
    <location>
        <begin position="293"/>
        <end position="408"/>
    </location>
</feature>
<feature type="compositionally biased region" description="Polar residues" evidence="1">
    <location>
        <begin position="293"/>
        <end position="333"/>
    </location>
</feature>
<feature type="region of interest" description="Disordered" evidence="1">
    <location>
        <begin position="420"/>
        <end position="464"/>
    </location>
</feature>
<protein>
    <submittedName>
        <fullName evidence="3">Uncharacterized protein</fullName>
    </submittedName>
</protein>